<feature type="domain" description="Glycosyltransferase subfamily 4-like N-terminal" evidence="3">
    <location>
        <begin position="21"/>
        <end position="186"/>
    </location>
</feature>
<dbReference type="Proteomes" id="UP000295371">
    <property type="component" value="Unassembled WGS sequence"/>
</dbReference>
<sequence>MTERATGGGTLLLTNDFGPRVGGIETFNRAICDWLDDQVVVLTAPQAGDRAFDAILPFPVVRAPGLPRLSGGGRRRQPALLPTRDVARQAICLVQRHGLRTAVISAAAPLGLLAGRLRAAGVERIVAVSHGHEATWARLPLLRTGLRVIARQVDALTYISEATGRLLAAAIGDRGRDRLQRLPPPVAPGFFEVRAAPEQAQRRTLVVARLVRQKGVHTVIEAWRELGPAAPPLTIAGDGPERPALERAAGGLPITFTGTVAPEAMPGLMAAHALLIAPSVPRLAGLVNEGFGLVVAEAQAVGLPVVVTDSGAPTELLGPRSDRGYRVPAGDCAAIARAVLGPRERELAETGERARQAARGFDGTAQRRTLRQLLGLSL</sequence>
<gene>
    <name evidence="4" type="ORF">CLV29_0358</name>
</gene>
<dbReference type="CDD" id="cd03801">
    <property type="entry name" value="GT4_PimA-like"/>
    <property type="match status" value="1"/>
</dbReference>
<reference evidence="4 5" key="1">
    <citation type="submission" date="2019-03" db="EMBL/GenBank/DDBJ databases">
        <title>Genomic Encyclopedia of Archaeal and Bacterial Type Strains, Phase II (KMG-II): from individual species to whole genera.</title>
        <authorList>
            <person name="Goeker M."/>
        </authorList>
    </citation>
    <scope>NUCLEOTIDE SEQUENCE [LARGE SCALE GENOMIC DNA]</scope>
    <source>
        <strain evidence="4 5">DSM 24323</strain>
    </source>
</reference>
<dbReference type="OrthoDB" id="9808602at2"/>
<dbReference type="SUPFAM" id="SSF53756">
    <property type="entry name" value="UDP-Glycosyltransferase/glycogen phosphorylase"/>
    <property type="match status" value="1"/>
</dbReference>
<proteinExistence type="predicted"/>
<evidence type="ECO:0000256" key="2">
    <source>
        <dbReference type="ARBA" id="ARBA00022679"/>
    </source>
</evidence>
<name>A0A4R7J5Y4_9ACTN</name>
<dbReference type="AlphaFoldDB" id="A0A4R7J5Y4"/>
<evidence type="ECO:0000259" key="3">
    <source>
        <dbReference type="Pfam" id="PF13439"/>
    </source>
</evidence>
<organism evidence="4 5">
    <name type="scientific">Naumannella halotolerans</name>
    <dbReference type="NCBI Taxonomy" id="993414"/>
    <lineage>
        <taxon>Bacteria</taxon>
        <taxon>Bacillati</taxon>
        <taxon>Actinomycetota</taxon>
        <taxon>Actinomycetes</taxon>
        <taxon>Propionibacteriales</taxon>
        <taxon>Propionibacteriaceae</taxon>
        <taxon>Naumannella</taxon>
    </lineage>
</organism>
<dbReference type="Pfam" id="PF13439">
    <property type="entry name" value="Glyco_transf_4"/>
    <property type="match status" value="1"/>
</dbReference>
<dbReference type="PANTHER" id="PTHR45947">
    <property type="entry name" value="SULFOQUINOVOSYL TRANSFERASE SQD2"/>
    <property type="match status" value="1"/>
</dbReference>
<evidence type="ECO:0000313" key="4">
    <source>
        <dbReference type="EMBL" id="TDT32770.1"/>
    </source>
</evidence>
<dbReference type="PANTHER" id="PTHR45947:SF3">
    <property type="entry name" value="SULFOQUINOVOSYL TRANSFERASE SQD2"/>
    <property type="match status" value="1"/>
</dbReference>
<dbReference type="InterPro" id="IPR028098">
    <property type="entry name" value="Glyco_trans_4-like_N"/>
</dbReference>
<dbReference type="GO" id="GO:1901137">
    <property type="term" value="P:carbohydrate derivative biosynthetic process"/>
    <property type="evidence" value="ECO:0007669"/>
    <property type="project" value="UniProtKB-ARBA"/>
</dbReference>
<keyword evidence="1 4" id="KW-0328">Glycosyltransferase</keyword>
<keyword evidence="5" id="KW-1185">Reference proteome</keyword>
<evidence type="ECO:0000256" key="1">
    <source>
        <dbReference type="ARBA" id="ARBA00022676"/>
    </source>
</evidence>
<keyword evidence="2 4" id="KW-0808">Transferase</keyword>
<dbReference type="Gene3D" id="3.40.50.2000">
    <property type="entry name" value="Glycogen Phosphorylase B"/>
    <property type="match status" value="2"/>
</dbReference>
<dbReference type="EMBL" id="SOAW01000001">
    <property type="protein sequence ID" value="TDT32770.1"/>
    <property type="molecule type" value="Genomic_DNA"/>
</dbReference>
<dbReference type="InterPro" id="IPR050194">
    <property type="entry name" value="Glycosyltransferase_grp1"/>
</dbReference>
<protein>
    <submittedName>
        <fullName evidence="4">Phosphatidylinositol alpha-1,6-mannosyltransferase</fullName>
    </submittedName>
</protein>
<evidence type="ECO:0000313" key="5">
    <source>
        <dbReference type="Proteomes" id="UP000295371"/>
    </source>
</evidence>
<dbReference type="Pfam" id="PF13692">
    <property type="entry name" value="Glyco_trans_1_4"/>
    <property type="match status" value="1"/>
</dbReference>
<comment type="caution">
    <text evidence="4">The sequence shown here is derived from an EMBL/GenBank/DDBJ whole genome shotgun (WGS) entry which is preliminary data.</text>
</comment>
<dbReference type="GO" id="GO:0016758">
    <property type="term" value="F:hexosyltransferase activity"/>
    <property type="evidence" value="ECO:0007669"/>
    <property type="project" value="TreeGrafter"/>
</dbReference>
<dbReference type="RefSeq" id="WP_133753368.1">
    <property type="nucleotide sequence ID" value="NZ_SOAW01000001.1"/>
</dbReference>
<accession>A0A4R7J5Y4</accession>